<reference evidence="2 3" key="1">
    <citation type="journal article" date="2022" name="G3 (Bethesda)">
        <title>Whole-genome sequence and methylome profiling of the almond [Prunus dulcis (Mill.) D.A. Webb] cultivar 'Nonpareil'.</title>
        <authorList>
            <person name="D'Amico-Willman K.M."/>
            <person name="Ouma W.Z."/>
            <person name="Meulia T."/>
            <person name="Sideli G.M."/>
            <person name="Gradziel T.M."/>
            <person name="Fresnedo-Ramirez J."/>
        </authorList>
    </citation>
    <scope>NUCLEOTIDE SEQUENCE [LARGE SCALE GENOMIC DNA]</scope>
    <source>
        <strain evidence="2">Clone GOH B32 T37-40</strain>
    </source>
</reference>
<accession>A0AAD4Z6R4</accession>
<gene>
    <name evidence="2" type="ORF">L3X38_025093</name>
</gene>
<feature type="region of interest" description="Disordered" evidence="1">
    <location>
        <begin position="38"/>
        <end position="64"/>
    </location>
</feature>
<evidence type="ECO:0000313" key="2">
    <source>
        <dbReference type="EMBL" id="KAI5334960.1"/>
    </source>
</evidence>
<comment type="caution">
    <text evidence="2">The sequence shown here is derived from an EMBL/GenBank/DDBJ whole genome shotgun (WGS) entry which is preliminary data.</text>
</comment>
<dbReference type="EMBL" id="JAJFAZ020000004">
    <property type="protein sequence ID" value="KAI5334960.1"/>
    <property type="molecule type" value="Genomic_DNA"/>
</dbReference>
<sequence length="81" mass="8799">MSKDDESDAASNTASVVVQSNNANFHAEITLTEKNYDMWPQANSSPHLPGVGLTQGPDPNSALKSKSDLVRVRHLADVRHE</sequence>
<organism evidence="2 3">
    <name type="scientific">Prunus dulcis</name>
    <name type="common">Almond</name>
    <name type="synonym">Amygdalus dulcis</name>
    <dbReference type="NCBI Taxonomy" id="3755"/>
    <lineage>
        <taxon>Eukaryota</taxon>
        <taxon>Viridiplantae</taxon>
        <taxon>Streptophyta</taxon>
        <taxon>Embryophyta</taxon>
        <taxon>Tracheophyta</taxon>
        <taxon>Spermatophyta</taxon>
        <taxon>Magnoliopsida</taxon>
        <taxon>eudicotyledons</taxon>
        <taxon>Gunneridae</taxon>
        <taxon>Pentapetalae</taxon>
        <taxon>rosids</taxon>
        <taxon>fabids</taxon>
        <taxon>Rosales</taxon>
        <taxon>Rosaceae</taxon>
        <taxon>Amygdaloideae</taxon>
        <taxon>Amygdaleae</taxon>
        <taxon>Prunus</taxon>
    </lineage>
</organism>
<evidence type="ECO:0000313" key="3">
    <source>
        <dbReference type="Proteomes" id="UP001054821"/>
    </source>
</evidence>
<dbReference type="AlphaFoldDB" id="A0AAD4Z6R4"/>
<protein>
    <submittedName>
        <fullName evidence="2">Uncharacterized protein</fullName>
    </submittedName>
</protein>
<dbReference type="Proteomes" id="UP001054821">
    <property type="component" value="Chromosome 4"/>
</dbReference>
<name>A0AAD4Z6R4_PRUDU</name>
<keyword evidence="3" id="KW-1185">Reference proteome</keyword>
<evidence type="ECO:0000256" key="1">
    <source>
        <dbReference type="SAM" id="MobiDB-lite"/>
    </source>
</evidence>
<proteinExistence type="predicted"/>